<protein>
    <submittedName>
        <fullName evidence="2 3">Uncharacterized protein</fullName>
    </submittedName>
</protein>
<evidence type="ECO:0000313" key="2">
    <source>
        <dbReference type="EMBL" id="KQK03566.2"/>
    </source>
</evidence>
<dbReference type="EMBL" id="CM000881">
    <property type="protein sequence ID" value="KQK03566.2"/>
    <property type="molecule type" value="Genomic_DNA"/>
</dbReference>
<dbReference type="EnsemblPlants" id="KQK03566">
    <property type="protein sequence ID" value="KQK03566"/>
    <property type="gene ID" value="BRADI_2g08627v3"/>
</dbReference>
<gene>
    <name evidence="2" type="ORF">BRADI_2g08627v3</name>
</gene>
<name>A0A0Q3MGI5_BRADI</name>
<feature type="compositionally biased region" description="Basic residues" evidence="1">
    <location>
        <begin position="205"/>
        <end position="217"/>
    </location>
</feature>
<dbReference type="Gramene" id="KQK03566">
    <property type="protein sequence ID" value="KQK03566"/>
    <property type="gene ID" value="BRADI_2g08627v3"/>
</dbReference>
<keyword evidence="4" id="KW-1185">Reference proteome</keyword>
<dbReference type="ExpressionAtlas" id="A0A0Q3MGI5">
    <property type="expression patterns" value="baseline"/>
</dbReference>
<feature type="region of interest" description="Disordered" evidence="1">
    <location>
        <begin position="141"/>
        <end position="223"/>
    </location>
</feature>
<evidence type="ECO:0000313" key="3">
    <source>
        <dbReference type="EnsemblPlants" id="KQK03566"/>
    </source>
</evidence>
<organism evidence="2">
    <name type="scientific">Brachypodium distachyon</name>
    <name type="common">Purple false brome</name>
    <name type="synonym">Trachynia distachya</name>
    <dbReference type="NCBI Taxonomy" id="15368"/>
    <lineage>
        <taxon>Eukaryota</taxon>
        <taxon>Viridiplantae</taxon>
        <taxon>Streptophyta</taxon>
        <taxon>Embryophyta</taxon>
        <taxon>Tracheophyta</taxon>
        <taxon>Spermatophyta</taxon>
        <taxon>Magnoliopsida</taxon>
        <taxon>Liliopsida</taxon>
        <taxon>Poales</taxon>
        <taxon>Poaceae</taxon>
        <taxon>BOP clade</taxon>
        <taxon>Pooideae</taxon>
        <taxon>Stipodae</taxon>
        <taxon>Brachypodieae</taxon>
        <taxon>Brachypodium</taxon>
    </lineage>
</organism>
<feature type="compositionally biased region" description="Basic and acidic residues" evidence="1">
    <location>
        <begin position="12"/>
        <end position="24"/>
    </location>
</feature>
<feature type="compositionally biased region" description="Gly residues" evidence="1">
    <location>
        <begin position="278"/>
        <end position="292"/>
    </location>
</feature>
<accession>A0A0Q3MGI5</accession>
<evidence type="ECO:0000313" key="4">
    <source>
        <dbReference type="Proteomes" id="UP000008810"/>
    </source>
</evidence>
<reference evidence="3" key="3">
    <citation type="submission" date="2018-08" db="UniProtKB">
        <authorList>
            <consortium name="EnsemblPlants"/>
        </authorList>
    </citation>
    <scope>IDENTIFICATION</scope>
    <source>
        <strain evidence="3">cv. Bd21</strain>
    </source>
</reference>
<reference evidence="2 3" key="1">
    <citation type="journal article" date="2010" name="Nature">
        <title>Genome sequencing and analysis of the model grass Brachypodium distachyon.</title>
        <authorList>
            <consortium name="International Brachypodium Initiative"/>
        </authorList>
    </citation>
    <scope>NUCLEOTIDE SEQUENCE [LARGE SCALE GENOMIC DNA]</scope>
    <source>
        <strain evidence="2 3">Bd21</strain>
    </source>
</reference>
<feature type="region of interest" description="Disordered" evidence="1">
    <location>
        <begin position="1"/>
        <end position="72"/>
    </location>
</feature>
<reference evidence="2" key="2">
    <citation type="submission" date="2017-06" db="EMBL/GenBank/DDBJ databases">
        <title>WGS assembly of Brachypodium distachyon.</title>
        <authorList>
            <consortium name="The International Brachypodium Initiative"/>
            <person name="Lucas S."/>
            <person name="Harmon-Smith M."/>
            <person name="Lail K."/>
            <person name="Tice H."/>
            <person name="Grimwood J."/>
            <person name="Bruce D."/>
            <person name="Barry K."/>
            <person name="Shu S."/>
            <person name="Lindquist E."/>
            <person name="Wang M."/>
            <person name="Pitluck S."/>
            <person name="Vogel J.P."/>
            <person name="Garvin D.F."/>
            <person name="Mockler T.C."/>
            <person name="Schmutz J."/>
            <person name="Rokhsar D."/>
            <person name="Bevan M.W."/>
        </authorList>
    </citation>
    <scope>NUCLEOTIDE SEQUENCE</scope>
    <source>
        <strain evidence="2">Bd21</strain>
    </source>
</reference>
<feature type="region of interest" description="Disordered" evidence="1">
    <location>
        <begin position="267"/>
        <end position="308"/>
    </location>
</feature>
<evidence type="ECO:0000256" key="1">
    <source>
        <dbReference type="SAM" id="MobiDB-lite"/>
    </source>
</evidence>
<dbReference type="Proteomes" id="UP000008810">
    <property type="component" value="Chromosome 2"/>
</dbReference>
<proteinExistence type="predicted"/>
<dbReference type="AlphaFoldDB" id="A0A0Q3MGI5"/>
<sequence>MVFGLGLRVKPGRREVADGDEVHGRAPAGRGSRGQLAGAASGHERRGRGAAGGEVEQRVARRRQQQHMGEDVDAGLVQAAGEEVVGTEVCKGSGEEADGELQVRVARPGAAGGAGEVQTRELGDGGAWRCAGQRRPAARWTVLEQGEAPAVKNSRARWPAAGREEERRGRRRSGRPGRGATSKGAGQGRERGSCGERELEGNGARRVRPWKEQRRKGIALGRRVAAARERKTEALLLLLSVLPPETRDGSATREVLASSTPGRVAELGDAGVARRFGTGEGGDSGSAGGAVADGGARESSSETCGAWE</sequence>
<dbReference type="InParanoid" id="A0A0Q3MGI5"/>
<feature type="compositionally biased region" description="Basic and acidic residues" evidence="1">
    <location>
        <begin position="188"/>
        <end position="200"/>
    </location>
</feature>